<evidence type="ECO:0000313" key="1">
    <source>
        <dbReference type="EMBL" id="KAH9303889.1"/>
    </source>
</evidence>
<keyword evidence="2" id="KW-1185">Reference proteome</keyword>
<gene>
    <name evidence="1" type="ORF">KI387_008293</name>
</gene>
<sequence>MAVPRKKWHTLNSVSRVARRVTRKEISHIPFEKRQVEAPNVPRVSIVVVVLSGLIILSINPEAMRMVIKPSNLMNNSYQTRDMQGDGVQLNQSLPFNITSTNTVMYLNCNSILLRSPLNCSDNSPCHRFIDEVGEANVCRNTSLCCSFTAGGSLTSYRIRVWRGGCRGYTSVLNYNPALPLNQWMYGVEIMWVAPREPSCATQGDCDQKLVLFA</sequence>
<dbReference type="EMBL" id="JAHRHJ020000008">
    <property type="protein sequence ID" value="KAH9303889.1"/>
    <property type="molecule type" value="Genomic_DNA"/>
</dbReference>
<dbReference type="PANTHER" id="PTHR33355">
    <property type="entry name" value="WALL-ASSOCIATED RECEPTOR KINASE CARBOXY-TERMINAL PROTEIN-RELATED"/>
    <property type="match status" value="1"/>
</dbReference>
<comment type="caution">
    <text evidence="1">The sequence shown here is derived from an EMBL/GenBank/DDBJ whole genome shotgun (WGS) entry which is preliminary data.</text>
</comment>
<dbReference type="Proteomes" id="UP000824469">
    <property type="component" value="Unassembled WGS sequence"/>
</dbReference>
<reference evidence="1 2" key="1">
    <citation type="journal article" date="2021" name="Nat. Plants">
        <title>The Taxus genome provides insights into paclitaxel biosynthesis.</title>
        <authorList>
            <person name="Xiong X."/>
            <person name="Gou J."/>
            <person name="Liao Q."/>
            <person name="Li Y."/>
            <person name="Zhou Q."/>
            <person name="Bi G."/>
            <person name="Li C."/>
            <person name="Du R."/>
            <person name="Wang X."/>
            <person name="Sun T."/>
            <person name="Guo L."/>
            <person name="Liang H."/>
            <person name="Lu P."/>
            <person name="Wu Y."/>
            <person name="Zhang Z."/>
            <person name="Ro D.K."/>
            <person name="Shang Y."/>
            <person name="Huang S."/>
            <person name="Yan J."/>
        </authorList>
    </citation>
    <scope>NUCLEOTIDE SEQUENCE [LARGE SCALE GENOMIC DNA]</scope>
    <source>
        <strain evidence="1">Ta-2019</strain>
    </source>
</reference>
<accession>A0AA38CX63</accession>
<organism evidence="1 2">
    <name type="scientific">Taxus chinensis</name>
    <name type="common">Chinese yew</name>
    <name type="synonym">Taxus wallichiana var. chinensis</name>
    <dbReference type="NCBI Taxonomy" id="29808"/>
    <lineage>
        <taxon>Eukaryota</taxon>
        <taxon>Viridiplantae</taxon>
        <taxon>Streptophyta</taxon>
        <taxon>Embryophyta</taxon>
        <taxon>Tracheophyta</taxon>
        <taxon>Spermatophyta</taxon>
        <taxon>Pinopsida</taxon>
        <taxon>Pinidae</taxon>
        <taxon>Conifers II</taxon>
        <taxon>Cupressales</taxon>
        <taxon>Taxaceae</taxon>
        <taxon>Taxus</taxon>
    </lineage>
</organism>
<dbReference type="AlphaFoldDB" id="A0AA38CX63"/>
<protein>
    <submittedName>
        <fullName evidence="1">Uncharacterized protein</fullName>
    </submittedName>
</protein>
<name>A0AA38CX63_TAXCH</name>
<evidence type="ECO:0000313" key="2">
    <source>
        <dbReference type="Proteomes" id="UP000824469"/>
    </source>
</evidence>
<dbReference type="PANTHER" id="PTHR33355:SF15">
    <property type="entry name" value="WALL-ASSOCIATED RECEPTOR KINASE GALACTURONAN-BINDING DOMAIN-CONTAINING PROTEIN"/>
    <property type="match status" value="1"/>
</dbReference>
<proteinExistence type="predicted"/>